<reference evidence="3" key="2">
    <citation type="submission" date="2025-08" db="UniProtKB">
        <authorList>
            <consortium name="RefSeq"/>
        </authorList>
    </citation>
    <scope>IDENTIFICATION</scope>
    <source>
        <tissue evidence="3">Leaves</tissue>
    </source>
</reference>
<dbReference type="PANTHER" id="PTHR33358:SF12">
    <property type="entry name" value="F-BOX PROTEIN WITH A DOMAIN PROTEIN"/>
    <property type="match status" value="1"/>
</dbReference>
<dbReference type="Pfam" id="PF14476">
    <property type="entry name" value="Chloroplast_duf"/>
    <property type="match status" value="1"/>
</dbReference>
<feature type="transmembrane region" description="Helical" evidence="1">
    <location>
        <begin position="122"/>
        <end position="146"/>
    </location>
</feature>
<organism evidence="2 3">
    <name type="scientific">Coffea arabica</name>
    <name type="common">Arabian coffee</name>
    <dbReference type="NCBI Taxonomy" id="13443"/>
    <lineage>
        <taxon>Eukaryota</taxon>
        <taxon>Viridiplantae</taxon>
        <taxon>Streptophyta</taxon>
        <taxon>Embryophyta</taxon>
        <taxon>Tracheophyta</taxon>
        <taxon>Spermatophyta</taxon>
        <taxon>Magnoliopsida</taxon>
        <taxon>eudicotyledons</taxon>
        <taxon>Gunneridae</taxon>
        <taxon>Pentapetalae</taxon>
        <taxon>asterids</taxon>
        <taxon>lamiids</taxon>
        <taxon>Gentianales</taxon>
        <taxon>Rubiaceae</taxon>
        <taxon>Ixoroideae</taxon>
        <taxon>Gardenieae complex</taxon>
        <taxon>Bertiereae - Coffeeae clade</taxon>
        <taxon>Coffeeae</taxon>
        <taxon>Coffea</taxon>
    </lineage>
</organism>
<proteinExistence type="predicted"/>
<name>A0A6P6UBC6_COFAR</name>
<dbReference type="OrthoDB" id="1897643at2759"/>
<dbReference type="Proteomes" id="UP001652660">
    <property type="component" value="Chromosome 9e"/>
</dbReference>
<feature type="transmembrane region" description="Helical" evidence="1">
    <location>
        <begin position="302"/>
        <end position="321"/>
    </location>
</feature>
<reference evidence="2" key="1">
    <citation type="journal article" date="2025" name="Foods">
        <title>Unveiling the Microbial Signatures of Arabica Coffee Cherries: Insights into Ripeness Specific Diversity, Functional Traits, and Implications for Quality and Safety.</title>
        <authorList>
            <consortium name="RefSeq"/>
            <person name="Tenea G.N."/>
            <person name="Cifuentes V."/>
            <person name="Reyes P."/>
            <person name="Cevallos-Vallejos M."/>
        </authorList>
    </citation>
    <scope>NUCLEOTIDE SEQUENCE [LARGE SCALE GENOMIC DNA]</scope>
</reference>
<feature type="transmembrane region" description="Helical" evidence="1">
    <location>
        <begin position="152"/>
        <end position="171"/>
    </location>
</feature>
<dbReference type="PANTHER" id="PTHR33358">
    <property type="entry name" value="F-BOX PROTEIN WITH A DOMAIN PROTEIN"/>
    <property type="match status" value="1"/>
</dbReference>
<sequence length="428" mass="46380">MSTLNSSGILHSSPYSAVSPSLCKKGTFMSISKSRTTNIPLPNLQTRVFGDELELGRDLIIKSLTGTLLKKQANTIRTGRDSADESADSLVLAKLYAILEAVADRVEMHKNIGEQRKNWNSLLLSSINTITLAAATMSGVAATTAVGSAPVAALKMSSTLMFLAATGMLLIMNKIQPSQLVEEQRSATRLFQQLHNEVQTVISIGHPTDKDVKEAMEKVLALDKAYPLPLLGVMLEKFPSKVEPAVWWPQQANDSSHKTGSKSNGWSSKLEKEMRSIVEVLRIKDEAEYLRLGGKALKFNKLLAISGPFLTGIAAIGSAFVGSSSHIGFLAAMLGVVGGALASIVNTFEHGGQIGMVFEMYRSNAGFFKLMEESIESNMMERRENGELFEMKVALQLGRSLSELRDLASASSSSNEVEDVNEFGSKLF</sequence>
<dbReference type="RefSeq" id="XP_027087793.1">
    <property type="nucleotide sequence ID" value="XM_027231992.2"/>
</dbReference>
<dbReference type="InterPro" id="IPR027949">
    <property type="entry name" value="Chloroplast_duf"/>
</dbReference>
<evidence type="ECO:0000256" key="1">
    <source>
        <dbReference type="SAM" id="Phobius"/>
    </source>
</evidence>
<accession>A0A6P6UBC6</accession>
<keyword evidence="1" id="KW-1133">Transmembrane helix</keyword>
<evidence type="ECO:0000313" key="2">
    <source>
        <dbReference type="Proteomes" id="UP001652660"/>
    </source>
</evidence>
<keyword evidence="2" id="KW-1185">Reference proteome</keyword>
<protein>
    <submittedName>
        <fullName evidence="3">Probable F-box protein At4g22030</fullName>
    </submittedName>
</protein>
<evidence type="ECO:0000313" key="3">
    <source>
        <dbReference type="RefSeq" id="XP_027087793.1"/>
    </source>
</evidence>
<feature type="transmembrane region" description="Helical" evidence="1">
    <location>
        <begin position="327"/>
        <end position="348"/>
    </location>
</feature>
<dbReference type="AlphaFoldDB" id="A0A6P6UBC6"/>
<dbReference type="GeneID" id="113709268"/>
<gene>
    <name evidence="3" type="primary">LOC113709268</name>
</gene>
<keyword evidence="1" id="KW-0472">Membrane</keyword>
<keyword evidence="1" id="KW-0812">Transmembrane</keyword>